<dbReference type="InterPro" id="IPR002300">
    <property type="entry name" value="aa-tRNA-synth_Ia"/>
</dbReference>
<dbReference type="GO" id="GO:0032543">
    <property type="term" value="P:mitochondrial translation"/>
    <property type="evidence" value="ECO:0007669"/>
    <property type="project" value="TreeGrafter"/>
</dbReference>
<dbReference type="GO" id="GO:0006428">
    <property type="term" value="P:isoleucyl-tRNA aminoacylation"/>
    <property type="evidence" value="ECO:0007669"/>
    <property type="project" value="TreeGrafter"/>
</dbReference>
<dbReference type="Gene3D" id="1.10.10.830">
    <property type="entry name" value="Ile-tRNA synthetase CP2 domain-like"/>
    <property type="match status" value="1"/>
</dbReference>
<feature type="domain" description="Aminoacyl-tRNA synthetase class Ia" evidence="6">
    <location>
        <begin position="137"/>
        <end position="260"/>
    </location>
</feature>
<protein>
    <recommendedName>
        <fullName evidence="6">Aminoacyl-tRNA synthetase class Ia domain-containing protein</fullName>
    </recommendedName>
</protein>
<dbReference type="Gene3D" id="3.90.740.10">
    <property type="entry name" value="Valyl/Leucyl/Isoleucyl-tRNA synthetase, editing domain"/>
    <property type="match status" value="1"/>
</dbReference>
<dbReference type="EMBL" id="JAAAJB010000522">
    <property type="protein sequence ID" value="KAG0254339.1"/>
    <property type="molecule type" value="Genomic_DNA"/>
</dbReference>
<evidence type="ECO:0000313" key="7">
    <source>
        <dbReference type="EMBL" id="KAG0254339.1"/>
    </source>
</evidence>
<keyword evidence="4" id="KW-0648">Protein biosynthesis</keyword>
<dbReference type="Proteomes" id="UP000807716">
    <property type="component" value="Unassembled WGS sequence"/>
</dbReference>
<dbReference type="InterPro" id="IPR009008">
    <property type="entry name" value="Val/Leu/Ile-tRNA-synth_edit"/>
</dbReference>
<evidence type="ECO:0000256" key="4">
    <source>
        <dbReference type="ARBA" id="ARBA00022917"/>
    </source>
</evidence>
<sequence length="271" mass="30935">MALRYGTQNSQGLAVRLTVRKTIHETLGTGKRRHGEGQYCDYLLRKQKKNSFGFEDEDRDLPCQQARLLEPIRTRVWRARCHDLENTTSRRAPLRIDALCPADDLGKFTNEAGPELEGLAVQGDGTAKVLEMLSEKGSLIHEHNYLHKYPYDWRSKKPVILRATSQWFANVGSIKEDALKAIEGVRILPDNARGRLNAFVQSRSEWCISRQRSWGVPIPVMYDTETDEPLLTDASVGHIIDVVKQHGTDAWWSMSTEELLAPEYRNNGRTY</sequence>
<organism evidence="7 8">
    <name type="scientific">Actinomortierella ambigua</name>
    <dbReference type="NCBI Taxonomy" id="1343610"/>
    <lineage>
        <taxon>Eukaryota</taxon>
        <taxon>Fungi</taxon>
        <taxon>Fungi incertae sedis</taxon>
        <taxon>Mucoromycota</taxon>
        <taxon>Mortierellomycotina</taxon>
        <taxon>Mortierellomycetes</taxon>
        <taxon>Mortierellales</taxon>
        <taxon>Mortierellaceae</taxon>
        <taxon>Actinomortierella</taxon>
    </lineage>
</organism>
<dbReference type="PANTHER" id="PTHR42765">
    <property type="entry name" value="SOLEUCYL-TRNA SYNTHETASE"/>
    <property type="match status" value="1"/>
</dbReference>
<evidence type="ECO:0000313" key="8">
    <source>
        <dbReference type="Proteomes" id="UP000807716"/>
    </source>
</evidence>
<evidence type="ECO:0000256" key="1">
    <source>
        <dbReference type="ARBA" id="ARBA00022598"/>
    </source>
</evidence>
<dbReference type="AlphaFoldDB" id="A0A9P6PXR9"/>
<comment type="caution">
    <text evidence="7">The sequence shown here is derived from an EMBL/GenBank/DDBJ whole genome shotgun (WGS) entry which is preliminary data.</text>
</comment>
<dbReference type="InterPro" id="IPR050081">
    <property type="entry name" value="Ile-tRNA_ligase"/>
</dbReference>
<keyword evidence="1" id="KW-0436">Ligase</keyword>
<dbReference type="SUPFAM" id="SSF52374">
    <property type="entry name" value="Nucleotidylyl transferase"/>
    <property type="match status" value="1"/>
</dbReference>
<accession>A0A9P6PXR9</accession>
<dbReference type="PANTHER" id="PTHR42765:SF1">
    <property type="entry name" value="ISOLEUCINE--TRNA LIGASE, MITOCHONDRIAL"/>
    <property type="match status" value="1"/>
</dbReference>
<evidence type="ECO:0000259" key="6">
    <source>
        <dbReference type="Pfam" id="PF00133"/>
    </source>
</evidence>
<reference evidence="7" key="1">
    <citation type="journal article" date="2020" name="Fungal Divers.">
        <title>Resolving the Mortierellaceae phylogeny through synthesis of multi-gene phylogenetics and phylogenomics.</title>
        <authorList>
            <person name="Vandepol N."/>
            <person name="Liber J."/>
            <person name="Desiro A."/>
            <person name="Na H."/>
            <person name="Kennedy M."/>
            <person name="Barry K."/>
            <person name="Grigoriev I.V."/>
            <person name="Miller A.N."/>
            <person name="O'Donnell K."/>
            <person name="Stajich J.E."/>
            <person name="Bonito G."/>
        </authorList>
    </citation>
    <scope>NUCLEOTIDE SEQUENCE</scope>
    <source>
        <strain evidence="7">BC1065</strain>
    </source>
</reference>
<dbReference type="Pfam" id="PF00133">
    <property type="entry name" value="tRNA-synt_1"/>
    <property type="match status" value="1"/>
</dbReference>
<dbReference type="GO" id="GO:0002161">
    <property type="term" value="F:aminoacyl-tRNA deacylase activity"/>
    <property type="evidence" value="ECO:0007669"/>
    <property type="project" value="InterPro"/>
</dbReference>
<dbReference type="OrthoDB" id="10264412at2759"/>
<keyword evidence="8" id="KW-1185">Reference proteome</keyword>
<dbReference type="GO" id="GO:0005739">
    <property type="term" value="C:mitochondrion"/>
    <property type="evidence" value="ECO:0007669"/>
    <property type="project" value="TreeGrafter"/>
</dbReference>
<keyword evidence="3" id="KW-0067">ATP-binding</keyword>
<proteinExistence type="predicted"/>
<name>A0A9P6PXR9_9FUNG</name>
<evidence type="ECO:0000256" key="5">
    <source>
        <dbReference type="ARBA" id="ARBA00023146"/>
    </source>
</evidence>
<gene>
    <name evidence="7" type="ORF">DFQ27_006903</name>
</gene>
<keyword evidence="2" id="KW-0547">Nucleotide-binding</keyword>
<keyword evidence="5" id="KW-0030">Aminoacyl-tRNA synthetase</keyword>
<dbReference type="GO" id="GO:0005524">
    <property type="term" value="F:ATP binding"/>
    <property type="evidence" value="ECO:0007669"/>
    <property type="project" value="UniProtKB-KW"/>
</dbReference>
<feature type="non-terminal residue" evidence="7">
    <location>
        <position position="1"/>
    </location>
</feature>
<dbReference type="GO" id="GO:0004822">
    <property type="term" value="F:isoleucine-tRNA ligase activity"/>
    <property type="evidence" value="ECO:0007669"/>
    <property type="project" value="TreeGrafter"/>
</dbReference>
<evidence type="ECO:0000256" key="2">
    <source>
        <dbReference type="ARBA" id="ARBA00022741"/>
    </source>
</evidence>
<evidence type="ECO:0000256" key="3">
    <source>
        <dbReference type="ARBA" id="ARBA00022840"/>
    </source>
</evidence>